<keyword evidence="6" id="KW-1185">Reference proteome</keyword>
<dbReference type="RefSeq" id="WP_163816763.1">
    <property type="nucleotide sequence ID" value="NZ_JAAGOB010000002.1"/>
</dbReference>
<dbReference type="InterPro" id="IPR025751">
    <property type="entry name" value="RsbRD_N_dom"/>
</dbReference>
<dbReference type="Gene3D" id="1.10.10.2840">
    <property type="entry name" value="PucR C-terminal helix-turn-helix domain"/>
    <property type="match status" value="1"/>
</dbReference>
<dbReference type="AlphaFoldDB" id="A0A6N9YIL0"/>
<feature type="domain" description="RsbT co-antagonist protein RsbRD N-terminal" evidence="3">
    <location>
        <begin position="16"/>
        <end position="167"/>
    </location>
</feature>
<sequence length="415" mass="43924">MSRTQVARKLIDQVDVLADRVVDLVWERVPGYQMPRMRRSDLAEAVAPNLRSVLSLLVEVDGGDSVSGTGGSAGSAESGTGDELVERARAIGVSRALQGVPLDAVVLSYRSAERVLADAFVSGVGEMTSDELRGGLRILADGFDRLATASIESYRETQREVTAHYDRVAGDLVAGLAGGELDGQQVRRLAQMLGGNPDDTWQAVAISVRADPDLAVSLRLLRDVLAALGRGRAGRILAGSARGSDVLLVPGSIRAADFGALERAVAGHAAAASIWVTVGEQVSGLPEAEASCRQALMAMDVAVRARPGGSVTPYGDVLLDVMATADADAGTVLVQRYVDPIREFPHLVETVLALAEADLSIRGAAASLYVHPNTVIYRLGRVRQLTGHDPRSLPELVSFLMGLRADQRDVRAVPR</sequence>
<gene>
    <name evidence="5" type="ORF">G1H11_05440</name>
</gene>
<evidence type="ECO:0000313" key="5">
    <source>
        <dbReference type="EMBL" id="NED94750.1"/>
    </source>
</evidence>
<dbReference type="InterPro" id="IPR025736">
    <property type="entry name" value="PucR_C-HTH_dom"/>
</dbReference>
<dbReference type="InterPro" id="IPR051448">
    <property type="entry name" value="CdaR-like_regulators"/>
</dbReference>
<name>A0A6N9YIL0_9ACTN</name>
<evidence type="ECO:0000259" key="3">
    <source>
        <dbReference type="Pfam" id="PF14361"/>
    </source>
</evidence>
<proteinExistence type="inferred from homology"/>
<evidence type="ECO:0000256" key="1">
    <source>
        <dbReference type="ARBA" id="ARBA00006754"/>
    </source>
</evidence>
<dbReference type="PANTHER" id="PTHR33744">
    <property type="entry name" value="CARBOHYDRATE DIACID REGULATOR"/>
    <property type="match status" value="1"/>
</dbReference>
<evidence type="ECO:0000259" key="2">
    <source>
        <dbReference type="Pfam" id="PF13556"/>
    </source>
</evidence>
<dbReference type="InterPro" id="IPR042070">
    <property type="entry name" value="PucR_C-HTH_sf"/>
</dbReference>
<dbReference type="Proteomes" id="UP000469185">
    <property type="component" value="Unassembled WGS sequence"/>
</dbReference>
<dbReference type="Pfam" id="PF17853">
    <property type="entry name" value="GGDEF_2"/>
    <property type="match status" value="1"/>
</dbReference>
<evidence type="ECO:0000313" key="6">
    <source>
        <dbReference type="Proteomes" id="UP000469185"/>
    </source>
</evidence>
<organism evidence="5 6">
    <name type="scientific">Phytoactinopolyspora alkaliphila</name>
    <dbReference type="NCBI Taxonomy" id="1783498"/>
    <lineage>
        <taxon>Bacteria</taxon>
        <taxon>Bacillati</taxon>
        <taxon>Actinomycetota</taxon>
        <taxon>Actinomycetes</taxon>
        <taxon>Jiangellales</taxon>
        <taxon>Jiangellaceae</taxon>
        <taxon>Phytoactinopolyspora</taxon>
    </lineage>
</organism>
<dbReference type="EMBL" id="JAAGOB010000002">
    <property type="protein sequence ID" value="NED94750.1"/>
    <property type="molecule type" value="Genomic_DNA"/>
</dbReference>
<feature type="domain" description="PucR C-terminal helix-turn-helix" evidence="2">
    <location>
        <begin position="347"/>
        <end position="405"/>
    </location>
</feature>
<dbReference type="Pfam" id="PF13556">
    <property type="entry name" value="HTH_30"/>
    <property type="match status" value="1"/>
</dbReference>
<feature type="domain" description="CdaR GGDEF-like" evidence="4">
    <location>
        <begin position="183"/>
        <end position="301"/>
    </location>
</feature>
<dbReference type="Pfam" id="PF14361">
    <property type="entry name" value="RsbRD_N"/>
    <property type="match status" value="1"/>
</dbReference>
<protein>
    <submittedName>
        <fullName evidence="5">PucR family transcriptional regulator</fullName>
    </submittedName>
</protein>
<comment type="similarity">
    <text evidence="1">Belongs to the CdaR family.</text>
</comment>
<reference evidence="5 6" key="1">
    <citation type="submission" date="2020-02" db="EMBL/GenBank/DDBJ databases">
        <authorList>
            <person name="Li X.-J."/>
            <person name="Feng X.-M."/>
        </authorList>
    </citation>
    <scope>NUCLEOTIDE SEQUENCE [LARGE SCALE GENOMIC DNA]</scope>
    <source>
        <strain evidence="5 6">CGMCC 4.7225</strain>
    </source>
</reference>
<evidence type="ECO:0000259" key="4">
    <source>
        <dbReference type="Pfam" id="PF17853"/>
    </source>
</evidence>
<accession>A0A6N9YIL0</accession>
<dbReference type="InterPro" id="IPR041522">
    <property type="entry name" value="CdaR_GGDEF"/>
</dbReference>
<comment type="caution">
    <text evidence="5">The sequence shown here is derived from an EMBL/GenBank/DDBJ whole genome shotgun (WGS) entry which is preliminary data.</text>
</comment>
<dbReference type="PANTHER" id="PTHR33744:SF1">
    <property type="entry name" value="DNA-BINDING TRANSCRIPTIONAL ACTIVATOR ADER"/>
    <property type="match status" value="1"/>
</dbReference>